<dbReference type="OrthoDB" id="9791752at2"/>
<dbReference type="PANTHER" id="PTHR30136">
    <property type="entry name" value="HELIX-TURN-HELIX TRANSCRIPTIONAL REGULATOR, ICLR FAMILY"/>
    <property type="match status" value="1"/>
</dbReference>
<dbReference type="RefSeq" id="WP_119986982.1">
    <property type="nucleotide sequence ID" value="NZ_CP032489.1"/>
</dbReference>
<keyword evidence="3" id="KW-0804">Transcription</keyword>
<dbReference type="GO" id="GO:0003677">
    <property type="term" value="F:DNA binding"/>
    <property type="evidence" value="ECO:0007669"/>
    <property type="project" value="UniProtKB-KW"/>
</dbReference>
<dbReference type="PROSITE" id="PS51078">
    <property type="entry name" value="ICLR_ED"/>
    <property type="match status" value="1"/>
</dbReference>
<keyword evidence="7" id="KW-1185">Reference proteome</keyword>
<keyword evidence="2" id="KW-0238">DNA-binding</keyword>
<dbReference type="InterPro" id="IPR014757">
    <property type="entry name" value="Tscrpt_reg_IclR_C"/>
</dbReference>
<evidence type="ECO:0000256" key="2">
    <source>
        <dbReference type="ARBA" id="ARBA00023125"/>
    </source>
</evidence>
<sequence>MSAKKIKEEQEVKYHAPALEKGLDILEYISLEGKPVSQTDIAIGIEKSPNEIYRMLICLEQRGYLLRDDISGKYRPSMKLYNLSHRHSPIDEIRKASRYPMDDLAEKIKQSCHIGVIYQDKLIIISQARSPEPIALSIEEGSLFPLVLTASGKVLLAFMEEDSRFELLKRNELFSSYALRKQQKFLASLQEIKNEGHYLTPSDLATGVMDITVPVRNGSEAIASLTISILMSQIKDTIPAEDIIADAKLAAQKISANLGFKVGGS</sequence>
<name>A0A386HQ77_9BACT</name>
<evidence type="ECO:0000313" key="6">
    <source>
        <dbReference type="EMBL" id="AYD47640.1"/>
    </source>
</evidence>
<dbReference type="EMBL" id="CP032489">
    <property type="protein sequence ID" value="AYD47640.1"/>
    <property type="molecule type" value="Genomic_DNA"/>
</dbReference>
<dbReference type="AlphaFoldDB" id="A0A386HQ77"/>
<gene>
    <name evidence="6" type="ORF">D6B99_08490</name>
</gene>
<reference evidence="6 7" key="1">
    <citation type="submission" date="2018-09" db="EMBL/GenBank/DDBJ databases">
        <title>Arachidicoccus sp. nov., a bacterium isolated from soil.</title>
        <authorList>
            <person name="Weon H.-Y."/>
            <person name="Kwon S.-W."/>
            <person name="Lee S.A."/>
        </authorList>
    </citation>
    <scope>NUCLEOTIDE SEQUENCE [LARGE SCALE GENOMIC DNA]</scope>
    <source>
        <strain evidence="6 7">KIS59-12</strain>
    </source>
</reference>
<evidence type="ECO:0000256" key="3">
    <source>
        <dbReference type="ARBA" id="ARBA00023163"/>
    </source>
</evidence>
<dbReference type="PANTHER" id="PTHR30136:SF7">
    <property type="entry name" value="HTH-TYPE TRANSCRIPTIONAL REGULATOR KDGR-RELATED"/>
    <property type="match status" value="1"/>
</dbReference>
<protein>
    <submittedName>
        <fullName evidence="6">IclR family transcriptional regulator</fullName>
    </submittedName>
</protein>
<evidence type="ECO:0000259" key="5">
    <source>
        <dbReference type="PROSITE" id="PS51078"/>
    </source>
</evidence>
<dbReference type="InterPro" id="IPR050707">
    <property type="entry name" value="HTH_MetabolicPath_Reg"/>
</dbReference>
<proteinExistence type="predicted"/>
<dbReference type="KEGG" id="ark:D6B99_08490"/>
<dbReference type="InterPro" id="IPR029016">
    <property type="entry name" value="GAF-like_dom_sf"/>
</dbReference>
<evidence type="ECO:0000259" key="4">
    <source>
        <dbReference type="PROSITE" id="PS51077"/>
    </source>
</evidence>
<dbReference type="SUPFAM" id="SSF46785">
    <property type="entry name" value="Winged helix' DNA-binding domain"/>
    <property type="match status" value="1"/>
</dbReference>
<feature type="domain" description="HTH iclR-type" evidence="4">
    <location>
        <begin position="16"/>
        <end position="78"/>
    </location>
</feature>
<dbReference type="InterPro" id="IPR036388">
    <property type="entry name" value="WH-like_DNA-bd_sf"/>
</dbReference>
<dbReference type="InterPro" id="IPR005471">
    <property type="entry name" value="Tscrpt_reg_IclR_N"/>
</dbReference>
<evidence type="ECO:0000256" key="1">
    <source>
        <dbReference type="ARBA" id="ARBA00023015"/>
    </source>
</evidence>
<dbReference type="Gene3D" id="1.10.10.10">
    <property type="entry name" value="Winged helix-like DNA-binding domain superfamily/Winged helix DNA-binding domain"/>
    <property type="match status" value="1"/>
</dbReference>
<dbReference type="Pfam" id="PF09339">
    <property type="entry name" value="HTH_IclR"/>
    <property type="match status" value="1"/>
</dbReference>
<dbReference type="SUPFAM" id="SSF55781">
    <property type="entry name" value="GAF domain-like"/>
    <property type="match status" value="1"/>
</dbReference>
<keyword evidence="1" id="KW-0805">Transcription regulation</keyword>
<dbReference type="InterPro" id="IPR036390">
    <property type="entry name" value="WH_DNA-bd_sf"/>
</dbReference>
<dbReference type="Gene3D" id="3.30.450.40">
    <property type="match status" value="1"/>
</dbReference>
<organism evidence="6 7">
    <name type="scientific">Arachidicoccus soli</name>
    <dbReference type="NCBI Taxonomy" id="2341117"/>
    <lineage>
        <taxon>Bacteria</taxon>
        <taxon>Pseudomonadati</taxon>
        <taxon>Bacteroidota</taxon>
        <taxon>Chitinophagia</taxon>
        <taxon>Chitinophagales</taxon>
        <taxon>Chitinophagaceae</taxon>
        <taxon>Arachidicoccus</taxon>
    </lineage>
</organism>
<dbReference type="Proteomes" id="UP000266118">
    <property type="component" value="Chromosome"/>
</dbReference>
<accession>A0A386HQ77</accession>
<dbReference type="SMART" id="SM00346">
    <property type="entry name" value="HTH_ICLR"/>
    <property type="match status" value="1"/>
</dbReference>
<feature type="domain" description="IclR-ED" evidence="5">
    <location>
        <begin position="79"/>
        <end position="260"/>
    </location>
</feature>
<dbReference type="GO" id="GO:0045892">
    <property type="term" value="P:negative regulation of DNA-templated transcription"/>
    <property type="evidence" value="ECO:0007669"/>
    <property type="project" value="TreeGrafter"/>
</dbReference>
<evidence type="ECO:0000313" key="7">
    <source>
        <dbReference type="Proteomes" id="UP000266118"/>
    </source>
</evidence>
<dbReference type="Pfam" id="PF01614">
    <property type="entry name" value="IclR_C"/>
    <property type="match status" value="1"/>
</dbReference>
<dbReference type="PROSITE" id="PS51077">
    <property type="entry name" value="HTH_ICLR"/>
    <property type="match status" value="1"/>
</dbReference>
<dbReference type="GO" id="GO:0003700">
    <property type="term" value="F:DNA-binding transcription factor activity"/>
    <property type="evidence" value="ECO:0007669"/>
    <property type="project" value="TreeGrafter"/>
</dbReference>